<proteinExistence type="predicted"/>
<reference evidence="2" key="2">
    <citation type="submission" date="2021-12" db="EMBL/GenBank/DDBJ databases">
        <title>Resequencing data analysis of finger millet.</title>
        <authorList>
            <person name="Hatakeyama M."/>
            <person name="Aluri S."/>
            <person name="Balachadran M.T."/>
            <person name="Sivarajan S.R."/>
            <person name="Poveda L."/>
            <person name="Shimizu-Inatsugi R."/>
            <person name="Schlapbach R."/>
            <person name="Sreeman S.M."/>
            <person name="Shimizu K.K."/>
        </authorList>
    </citation>
    <scope>NUCLEOTIDE SEQUENCE</scope>
</reference>
<protein>
    <submittedName>
        <fullName evidence="2">Uncharacterized protein</fullName>
    </submittedName>
</protein>
<name>A0AAV5CRX0_ELECO</name>
<feature type="compositionally biased region" description="Basic and acidic residues" evidence="1">
    <location>
        <begin position="107"/>
        <end position="122"/>
    </location>
</feature>
<dbReference type="EMBL" id="BQKI01000008">
    <property type="protein sequence ID" value="GJN00788.1"/>
    <property type="molecule type" value="Genomic_DNA"/>
</dbReference>
<feature type="region of interest" description="Disordered" evidence="1">
    <location>
        <begin position="145"/>
        <end position="170"/>
    </location>
</feature>
<evidence type="ECO:0000313" key="2">
    <source>
        <dbReference type="EMBL" id="GJN00788.1"/>
    </source>
</evidence>
<evidence type="ECO:0000313" key="3">
    <source>
        <dbReference type="Proteomes" id="UP001054889"/>
    </source>
</evidence>
<accession>A0AAV5CRX0</accession>
<organism evidence="2 3">
    <name type="scientific">Eleusine coracana subsp. coracana</name>
    <dbReference type="NCBI Taxonomy" id="191504"/>
    <lineage>
        <taxon>Eukaryota</taxon>
        <taxon>Viridiplantae</taxon>
        <taxon>Streptophyta</taxon>
        <taxon>Embryophyta</taxon>
        <taxon>Tracheophyta</taxon>
        <taxon>Spermatophyta</taxon>
        <taxon>Magnoliopsida</taxon>
        <taxon>Liliopsida</taxon>
        <taxon>Poales</taxon>
        <taxon>Poaceae</taxon>
        <taxon>PACMAD clade</taxon>
        <taxon>Chloridoideae</taxon>
        <taxon>Cynodonteae</taxon>
        <taxon>Eleusininae</taxon>
        <taxon>Eleusine</taxon>
    </lineage>
</organism>
<evidence type="ECO:0000256" key="1">
    <source>
        <dbReference type="SAM" id="MobiDB-lite"/>
    </source>
</evidence>
<reference evidence="2" key="1">
    <citation type="journal article" date="2018" name="DNA Res.">
        <title>Multiple hybrid de novo genome assembly of finger millet, an orphan allotetraploid crop.</title>
        <authorList>
            <person name="Hatakeyama M."/>
            <person name="Aluri S."/>
            <person name="Balachadran M.T."/>
            <person name="Sivarajan S.R."/>
            <person name="Patrignani A."/>
            <person name="Gruter S."/>
            <person name="Poveda L."/>
            <person name="Shimizu-Inatsugi R."/>
            <person name="Baeten J."/>
            <person name="Francoijs K.J."/>
            <person name="Nataraja K.N."/>
            <person name="Reddy Y.A.N."/>
            <person name="Phadnis S."/>
            <person name="Ravikumar R.L."/>
            <person name="Schlapbach R."/>
            <person name="Sreeman S.M."/>
            <person name="Shimizu K.K."/>
        </authorList>
    </citation>
    <scope>NUCLEOTIDE SEQUENCE</scope>
</reference>
<keyword evidence="3" id="KW-1185">Reference proteome</keyword>
<comment type="caution">
    <text evidence="2">The sequence shown here is derived from an EMBL/GenBank/DDBJ whole genome shotgun (WGS) entry which is preliminary data.</text>
</comment>
<feature type="region of interest" description="Disordered" evidence="1">
    <location>
        <begin position="95"/>
        <end position="132"/>
    </location>
</feature>
<dbReference type="AlphaFoldDB" id="A0AAV5CRX0"/>
<dbReference type="Proteomes" id="UP001054889">
    <property type="component" value="Unassembled WGS sequence"/>
</dbReference>
<feature type="region of interest" description="Disordered" evidence="1">
    <location>
        <begin position="41"/>
        <end position="65"/>
    </location>
</feature>
<gene>
    <name evidence="2" type="primary">ga17995</name>
    <name evidence="2" type="ORF">PR202_ga17995</name>
</gene>
<sequence>MGPDRAAMPTGPGSALVVWISPPPPSTSPPPLDLVDASKMKAAAPRWRPQHGAVLGEGGGGAPSDLATFGREEEALAGSAASALKLPRICRLATWPMRSSPDPPPPGERRGHGREVRRERRPMVRKARRASLGLPRAMMMACGCQRRGGPTARKADGEEVEGGGDGQVRR</sequence>